<dbReference type="Proteomes" id="UP000199428">
    <property type="component" value="Unassembled WGS sequence"/>
</dbReference>
<gene>
    <name evidence="2" type="ORF">SAMN02910350_02713</name>
</gene>
<reference evidence="2 3" key="1">
    <citation type="submission" date="2016-10" db="EMBL/GenBank/DDBJ databases">
        <authorList>
            <person name="de Groot N.N."/>
        </authorList>
    </citation>
    <scope>NUCLEOTIDE SEQUENCE [LARGE SCALE GENOMIC DNA]</scope>
    <source>
        <strain evidence="2 3">DSM 10317</strain>
    </source>
</reference>
<proteinExistence type="predicted"/>
<feature type="transmembrane region" description="Helical" evidence="1">
    <location>
        <begin position="233"/>
        <end position="254"/>
    </location>
</feature>
<feature type="transmembrane region" description="Helical" evidence="1">
    <location>
        <begin position="71"/>
        <end position="92"/>
    </location>
</feature>
<feature type="transmembrane region" description="Helical" evidence="1">
    <location>
        <begin position="377"/>
        <end position="395"/>
    </location>
</feature>
<dbReference type="EMBL" id="FMWK01000019">
    <property type="protein sequence ID" value="SCZ81251.1"/>
    <property type="molecule type" value="Genomic_DNA"/>
</dbReference>
<accession>A0A1G5S699</accession>
<feature type="transmembrane region" description="Helical" evidence="1">
    <location>
        <begin position="526"/>
        <end position="545"/>
    </location>
</feature>
<evidence type="ECO:0000313" key="2">
    <source>
        <dbReference type="EMBL" id="SCZ81251.1"/>
    </source>
</evidence>
<protein>
    <recommendedName>
        <fullName evidence="4">Membrane protein 6-pyruvoyl-tetrahydropterin synthase-related domain-containing protein</fullName>
    </recommendedName>
</protein>
<feature type="transmembrane region" description="Helical" evidence="1">
    <location>
        <begin position="407"/>
        <end position="427"/>
    </location>
</feature>
<feature type="transmembrane region" description="Helical" evidence="1">
    <location>
        <begin position="159"/>
        <end position="176"/>
    </location>
</feature>
<dbReference type="RefSeq" id="WP_090164107.1">
    <property type="nucleotide sequence ID" value="NZ_FMWK01000019.1"/>
</dbReference>
<name>A0A1G5S699_PSEXY</name>
<keyword evidence="1" id="KW-1133">Transmembrane helix</keyword>
<feature type="transmembrane region" description="Helical" evidence="1">
    <location>
        <begin position="104"/>
        <end position="123"/>
    </location>
</feature>
<evidence type="ECO:0008006" key="4">
    <source>
        <dbReference type="Google" id="ProtNLM"/>
    </source>
</evidence>
<feature type="transmembrane region" description="Helical" evidence="1">
    <location>
        <begin position="16"/>
        <end position="33"/>
    </location>
</feature>
<feature type="transmembrane region" description="Helical" evidence="1">
    <location>
        <begin position="332"/>
        <end position="357"/>
    </location>
</feature>
<organism evidence="2 3">
    <name type="scientific">Pseudobutyrivibrio xylanivorans</name>
    <dbReference type="NCBI Taxonomy" id="185007"/>
    <lineage>
        <taxon>Bacteria</taxon>
        <taxon>Bacillati</taxon>
        <taxon>Bacillota</taxon>
        <taxon>Clostridia</taxon>
        <taxon>Lachnospirales</taxon>
        <taxon>Lachnospiraceae</taxon>
        <taxon>Pseudobutyrivibrio</taxon>
    </lineage>
</organism>
<sequence>MDNKGLIKKLFTEKNFIAISLVMMVLLFSLPAFRSGVYLGHDLVFHLGRIQEIAAELKAGQFPVRYEHNAWFGYGYISSTMYPNIFMYFPAVLNILGVPLFRAYNIYVIAVNIATVGISYFSFKRIFKENKWGLLGTLIYSFAAYRFSNVYQRAAVGEYTAMAFIPLLVYGFYKLYFEEKEEPIFKRIAPIVIAAFGVLQTHMLTTEMLAIFVFIFALVYIKRTLKVFKELMLSVIVILLTNAFYLVPFLQIYLTEHLNINTSITKFGVDGEGLYISQFFKPFSQGRGADLSWSPDHEEFLALGIGLVICVFAMIALIIFSKKFIVGEKGKAHFKAALLLFVLGLLAAYISSIYFPWKAFEGDSFIDKILSSIQFPWRYLSIMNICFAITGVYAIKTFSKKRNLYKVSFVLFGVIAFIQAGIFFRYLSYSNETFAGNHMDGWPGEADSLYLIDGTDKKIIEEEGDNVEIVFDANTVTLPKFGYKNIVVTDDQTGEEIQWQLGDNNRIVIASEDYSEDIFVDYKIPWVWHLSELVSLVSIVGYLVVAKGK</sequence>
<evidence type="ECO:0000256" key="1">
    <source>
        <dbReference type="SAM" id="Phobius"/>
    </source>
</evidence>
<evidence type="ECO:0000313" key="3">
    <source>
        <dbReference type="Proteomes" id="UP000199428"/>
    </source>
</evidence>
<keyword evidence="1" id="KW-0812">Transmembrane</keyword>
<dbReference type="AlphaFoldDB" id="A0A1G5S699"/>
<feature type="transmembrane region" description="Helical" evidence="1">
    <location>
        <begin position="129"/>
        <end position="147"/>
    </location>
</feature>
<keyword evidence="1" id="KW-0472">Membrane</keyword>
<feature type="transmembrane region" description="Helical" evidence="1">
    <location>
        <begin position="188"/>
        <end position="221"/>
    </location>
</feature>
<feature type="transmembrane region" description="Helical" evidence="1">
    <location>
        <begin position="300"/>
        <end position="320"/>
    </location>
</feature>